<keyword evidence="2" id="KW-1185">Reference proteome</keyword>
<sequence length="59" mass="6853">MQFKKINKYHIVIKLNEFAWGLSTKAFQAIVDIVGECFVVHVKFKIITFLNVIHSFLQG</sequence>
<evidence type="ECO:0000313" key="1">
    <source>
        <dbReference type="EMBL" id="KAL3839381.1"/>
    </source>
</evidence>
<gene>
    <name evidence="1" type="ORF">ACJIZ3_023972</name>
</gene>
<organism evidence="1 2">
    <name type="scientific">Penstemon smallii</name>
    <dbReference type="NCBI Taxonomy" id="265156"/>
    <lineage>
        <taxon>Eukaryota</taxon>
        <taxon>Viridiplantae</taxon>
        <taxon>Streptophyta</taxon>
        <taxon>Embryophyta</taxon>
        <taxon>Tracheophyta</taxon>
        <taxon>Spermatophyta</taxon>
        <taxon>Magnoliopsida</taxon>
        <taxon>eudicotyledons</taxon>
        <taxon>Gunneridae</taxon>
        <taxon>Pentapetalae</taxon>
        <taxon>asterids</taxon>
        <taxon>lamiids</taxon>
        <taxon>Lamiales</taxon>
        <taxon>Plantaginaceae</taxon>
        <taxon>Cheloneae</taxon>
        <taxon>Penstemon</taxon>
    </lineage>
</organism>
<dbReference type="EMBL" id="JBJXBP010000003">
    <property type="protein sequence ID" value="KAL3839381.1"/>
    <property type="molecule type" value="Genomic_DNA"/>
</dbReference>
<comment type="caution">
    <text evidence="1">The sequence shown here is derived from an EMBL/GenBank/DDBJ whole genome shotgun (WGS) entry which is preliminary data.</text>
</comment>
<name>A0ABD3TRY5_9LAMI</name>
<dbReference type="AlphaFoldDB" id="A0ABD3TRY5"/>
<accession>A0ABD3TRY5</accession>
<proteinExistence type="predicted"/>
<evidence type="ECO:0000313" key="2">
    <source>
        <dbReference type="Proteomes" id="UP001634393"/>
    </source>
</evidence>
<protein>
    <submittedName>
        <fullName evidence="1">Uncharacterized protein</fullName>
    </submittedName>
</protein>
<reference evidence="1 2" key="1">
    <citation type="submission" date="2024-12" db="EMBL/GenBank/DDBJ databases">
        <title>The unique morphological basis and parallel evolutionary history of personate flowers in Penstemon.</title>
        <authorList>
            <person name="Depatie T.H."/>
            <person name="Wessinger C.A."/>
        </authorList>
    </citation>
    <scope>NUCLEOTIDE SEQUENCE [LARGE SCALE GENOMIC DNA]</scope>
    <source>
        <strain evidence="1">WTNN_2</strain>
        <tissue evidence="1">Leaf</tissue>
    </source>
</reference>
<dbReference type="Proteomes" id="UP001634393">
    <property type="component" value="Unassembled WGS sequence"/>
</dbReference>